<keyword evidence="3" id="KW-0812">Transmembrane</keyword>
<evidence type="ECO:0000256" key="2">
    <source>
        <dbReference type="PROSITE-ProRule" id="PRU00504"/>
    </source>
</evidence>
<dbReference type="GO" id="GO:0043161">
    <property type="term" value="P:proteasome-mediated ubiquitin-dependent protein catabolic process"/>
    <property type="evidence" value="ECO:0007669"/>
    <property type="project" value="TreeGrafter"/>
</dbReference>
<dbReference type="InterPro" id="IPR001258">
    <property type="entry name" value="NHL_repeat"/>
</dbReference>
<evidence type="ECO:0000313" key="4">
    <source>
        <dbReference type="EMBL" id="CAF1309403.1"/>
    </source>
</evidence>
<dbReference type="Pfam" id="PF01436">
    <property type="entry name" value="NHL"/>
    <property type="match status" value="1"/>
</dbReference>
<keyword evidence="3" id="KW-1133">Transmembrane helix</keyword>
<dbReference type="GO" id="GO:0008270">
    <property type="term" value="F:zinc ion binding"/>
    <property type="evidence" value="ECO:0007669"/>
    <property type="project" value="UniProtKB-KW"/>
</dbReference>
<dbReference type="InterPro" id="IPR050952">
    <property type="entry name" value="TRIM-NHL_E3_ligases"/>
</dbReference>
<feature type="repeat" description="NHL" evidence="2">
    <location>
        <begin position="197"/>
        <end position="236"/>
    </location>
</feature>
<organism evidence="4 5">
    <name type="scientific">Adineta steineri</name>
    <dbReference type="NCBI Taxonomy" id="433720"/>
    <lineage>
        <taxon>Eukaryota</taxon>
        <taxon>Metazoa</taxon>
        <taxon>Spiralia</taxon>
        <taxon>Gnathifera</taxon>
        <taxon>Rotifera</taxon>
        <taxon>Eurotatoria</taxon>
        <taxon>Bdelloidea</taxon>
        <taxon>Adinetida</taxon>
        <taxon>Adinetidae</taxon>
        <taxon>Adineta</taxon>
    </lineage>
</organism>
<keyword evidence="1" id="KW-0677">Repeat</keyword>
<dbReference type="EMBL" id="CAJNON010000541">
    <property type="protein sequence ID" value="CAF1309403.1"/>
    <property type="molecule type" value="Genomic_DNA"/>
</dbReference>
<protein>
    <recommendedName>
        <fullName evidence="6">NHL repeat containing protein-like protein</fullName>
    </recommendedName>
</protein>
<dbReference type="PANTHER" id="PTHR24104">
    <property type="entry name" value="E3 UBIQUITIN-PROTEIN LIGASE NHLRC1-RELATED"/>
    <property type="match status" value="1"/>
</dbReference>
<dbReference type="OrthoDB" id="342730at2759"/>
<dbReference type="AlphaFoldDB" id="A0A815EC10"/>
<feature type="repeat" description="NHL" evidence="2">
    <location>
        <begin position="988"/>
        <end position="1027"/>
    </location>
</feature>
<dbReference type="Gene3D" id="2.40.10.500">
    <property type="match status" value="1"/>
</dbReference>
<evidence type="ECO:0000256" key="1">
    <source>
        <dbReference type="ARBA" id="ARBA00022737"/>
    </source>
</evidence>
<feature type="transmembrane region" description="Helical" evidence="3">
    <location>
        <begin position="21"/>
        <end position="44"/>
    </location>
</feature>
<proteinExistence type="predicted"/>
<dbReference type="PANTHER" id="PTHR24104:SF25">
    <property type="entry name" value="PROTEIN LIN-41"/>
    <property type="match status" value="1"/>
</dbReference>
<keyword evidence="3" id="KW-0472">Membrane</keyword>
<comment type="caution">
    <text evidence="4">The sequence shown here is derived from an EMBL/GenBank/DDBJ whole genome shotgun (WGS) entry which is preliminary data.</text>
</comment>
<name>A0A815EC10_9BILA</name>
<gene>
    <name evidence="4" type="ORF">VCS650_LOCUS31506</name>
</gene>
<accession>A0A815EC10</accession>
<dbReference type="CDD" id="cd05819">
    <property type="entry name" value="NHL"/>
    <property type="match status" value="3"/>
</dbReference>
<dbReference type="PROSITE" id="PS51125">
    <property type="entry name" value="NHL"/>
    <property type="match status" value="3"/>
</dbReference>
<evidence type="ECO:0008006" key="6">
    <source>
        <dbReference type="Google" id="ProtNLM"/>
    </source>
</evidence>
<dbReference type="GO" id="GO:0000209">
    <property type="term" value="P:protein polyubiquitination"/>
    <property type="evidence" value="ECO:0007669"/>
    <property type="project" value="TreeGrafter"/>
</dbReference>
<evidence type="ECO:0000313" key="5">
    <source>
        <dbReference type="Proteomes" id="UP000663891"/>
    </source>
</evidence>
<dbReference type="Proteomes" id="UP000663891">
    <property type="component" value="Unassembled WGS sequence"/>
</dbReference>
<reference evidence="4" key="1">
    <citation type="submission" date="2021-02" db="EMBL/GenBank/DDBJ databases">
        <authorList>
            <person name="Nowell W R."/>
        </authorList>
    </citation>
    <scope>NUCLEOTIDE SEQUENCE</scope>
</reference>
<dbReference type="InterPro" id="IPR011042">
    <property type="entry name" value="6-blade_b-propeller_TolB-like"/>
</dbReference>
<dbReference type="SUPFAM" id="SSF101898">
    <property type="entry name" value="NHL repeat"/>
    <property type="match status" value="3"/>
</dbReference>
<feature type="repeat" description="NHL" evidence="2">
    <location>
        <begin position="494"/>
        <end position="533"/>
    </location>
</feature>
<dbReference type="GO" id="GO:0061630">
    <property type="term" value="F:ubiquitin protein ligase activity"/>
    <property type="evidence" value="ECO:0007669"/>
    <property type="project" value="TreeGrafter"/>
</dbReference>
<dbReference type="Gene3D" id="2.120.10.30">
    <property type="entry name" value="TolB, C-terminal domain"/>
    <property type="match status" value="3"/>
</dbReference>
<evidence type="ECO:0000256" key="3">
    <source>
        <dbReference type="SAM" id="Phobius"/>
    </source>
</evidence>
<sequence>MIIEILSEVISINFSKKKHKLTVSFHLQFSSNIFYIFLVLGLSFNQPKFSPTPIWNSNGITFANQSIVGKEPCAIFVNTNNTIYVVHRQISAIVVWHEESVNPTNIIFGNFTRSTSLFVTSNGDIYFDDGAENGQVQRWIAETNTSITVMNVGSSCHSLFVDINDTLYCSMYYHHQVVKRSLTNPVISSNRVAAGTGNPGSDANKLEGPRGIFVDMNLDLYVTDCGNNRVQLFQSGESDGSTIAGSTSLNPTIKLECPSGIILDAEKYLFIVDRENSRIIGSGLNGFRCLVGCYRWGTKSNQLNEPSSLSFDHSGNMFVADTLNSRIQKFVLMKDSFVLSFNQPKFCSTATWNSHGITVANQSIVGQYPTAIFVNTNNTIYVAHRQNYAIVVWHEDRVNPIKIISGNFTSLASLFVTSDDGIYIDDGYKNGRVLKWMVETGTFVTVMNVGSSCHSLFVDINDTLYCSMPDDHQVVKRSLNDSMINSNRVAAGTGNPGSSSNQLDSPRGIFVDVNFDLYVADCGNNRVQLFQSGEPDGITVVGSNFLNPTITLKCPTGVILDTEKYLFILDHSNSRIVGSGLNGLRCLVGCHGIGSQSHQLNFPSSFSFNRYKDIIVADFLNHRIQKFQLFKESCVNTSSVVQTVYASELTTKSPTYFPKCSESSFYYEAIQVNVRRSGLYTFFSKSNIDTYGSIHNDYFNPSNAYENQLADDGDNCKPHQFRFTIALESSIKYVLVVATRESSKGGVFSIFVSGPDNVDLKKINYPPVSEKLFPSGTRPNYSSELTTKSQTYSRDCQKSNYYYETIRMNIMKNGDYALGSNSSMDTFGDIYKDDFNPMNPFENLLLQNYRRCSRQNFKFIANLHTGTKYILVVTTRNPNITGNFSILTSVSNNITLNRHNLHVSSASLFVTSNGDIYIDDGNKNGRVQKWSAETNTFVTVMNVNSSCWSLFVDIYDTLYCSMSSYHQVVKRSLTDSVMTSNRAVAGTGIRGSGSNQLYNPAGIFVDVNLDLYVADGYNHRVQLFQPGESNGITIAGSTSLNPTITLRLPIGIILDAEKYLFIVDNANHRIVGSGLNGFRCLVGCYGLGSQSNQLISPTSFSFDHSGNMFVTDQYNHRIQKFPYVEEFCGN</sequence>